<dbReference type="PROSITE" id="PS51462">
    <property type="entry name" value="NUDIX"/>
    <property type="match status" value="1"/>
</dbReference>
<dbReference type="InterPro" id="IPR000086">
    <property type="entry name" value="NUDIX_hydrolase_dom"/>
</dbReference>
<dbReference type="Pfam" id="PF00293">
    <property type="entry name" value="NUDIX"/>
    <property type="match status" value="1"/>
</dbReference>
<protein>
    <recommendedName>
        <fullName evidence="1">Nudix hydrolase domain-containing protein</fullName>
    </recommendedName>
</protein>
<evidence type="ECO:0000313" key="2">
    <source>
        <dbReference type="EMBL" id="GAB1321112.1"/>
    </source>
</evidence>
<feature type="domain" description="Nudix hydrolase" evidence="1">
    <location>
        <begin position="48"/>
        <end position="193"/>
    </location>
</feature>
<dbReference type="SUPFAM" id="SSF55811">
    <property type="entry name" value="Nudix"/>
    <property type="match status" value="1"/>
</dbReference>
<evidence type="ECO:0000313" key="3">
    <source>
        <dbReference type="Proteomes" id="UP001628179"/>
    </source>
</evidence>
<dbReference type="Proteomes" id="UP001628179">
    <property type="component" value="Unassembled WGS sequence"/>
</dbReference>
<organism evidence="2 3">
    <name type="scientific">Madurella fahalii</name>
    <dbReference type="NCBI Taxonomy" id="1157608"/>
    <lineage>
        <taxon>Eukaryota</taxon>
        <taxon>Fungi</taxon>
        <taxon>Dikarya</taxon>
        <taxon>Ascomycota</taxon>
        <taxon>Pezizomycotina</taxon>
        <taxon>Sordariomycetes</taxon>
        <taxon>Sordariomycetidae</taxon>
        <taxon>Sordariales</taxon>
        <taxon>Sordariales incertae sedis</taxon>
        <taxon>Madurella</taxon>
    </lineage>
</organism>
<dbReference type="PANTHER" id="PTHR43736">
    <property type="entry name" value="ADP-RIBOSE PYROPHOSPHATASE"/>
    <property type="match status" value="1"/>
</dbReference>
<comment type="caution">
    <text evidence="2">The sequence shown here is derived from an EMBL/GenBank/DDBJ whole genome shotgun (WGS) entry which is preliminary data.</text>
</comment>
<dbReference type="InterPro" id="IPR015797">
    <property type="entry name" value="NUDIX_hydrolase-like_dom_sf"/>
</dbReference>
<dbReference type="CDD" id="cd02883">
    <property type="entry name" value="NUDIX_Hydrolase"/>
    <property type="match status" value="1"/>
</dbReference>
<dbReference type="EMBL" id="BAAFSV010000006">
    <property type="protein sequence ID" value="GAB1321112.1"/>
    <property type="molecule type" value="Genomic_DNA"/>
</dbReference>
<reference evidence="2 3" key="1">
    <citation type="submission" date="2024-09" db="EMBL/GenBank/DDBJ databases">
        <title>Itraconazole resistance in Madurella fahalii resulting from another homologue of gene encoding cytochrome P450 14-alpha sterol demethylase (CYP51).</title>
        <authorList>
            <person name="Yoshioka I."/>
            <person name="Fahal A.H."/>
            <person name="Kaneko S."/>
            <person name="Yaguchi T."/>
        </authorList>
    </citation>
    <scope>NUCLEOTIDE SEQUENCE [LARGE SCALE GENOMIC DNA]</scope>
    <source>
        <strain evidence="2 3">IFM 68171</strain>
    </source>
</reference>
<dbReference type="Gene3D" id="3.90.79.10">
    <property type="entry name" value="Nucleoside Triphosphate Pyrophosphohydrolase"/>
    <property type="match status" value="1"/>
</dbReference>
<sequence>MACNASNLPTSNLISSLLASLAVFNTPASHFLRLYRTSPTSPAGATKVERLCVSVAVFNPAGHVLLVQRAAHDDWMPHRWEFPGGAIEMQRDESVLAGAARELWEETGLATKEVVRFIPQGAGQGEWPEGAYMFYFEERWYCHLAFEVEVGTCEAVRLDPKEHRGFAWAAEEEVMAQVMADGRRIDMTTEKMWQLAMKAFRLRCEKAEEEKTEG</sequence>
<dbReference type="GeneID" id="98182064"/>
<evidence type="ECO:0000259" key="1">
    <source>
        <dbReference type="PROSITE" id="PS51462"/>
    </source>
</evidence>
<accession>A0ABQ0GTN7</accession>
<proteinExistence type="predicted"/>
<name>A0ABQ0GTN7_9PEZI</name>
<dbReference type="RefSeq" id="XP_070922842.1">
    <property type="nucleotide sequence ID" value="XM_071066741.1"/>
</dbReference>
<dbReference type="PANTHER" id="PTHR43736:SF1">
    <property type="entry name" value="DIHYDRONEOPTERIN TRIPHOSPHATE DIPHOSPHATASE"/>
    <property type="match status" value="1"/>
</dbReference>
<gene>
    <name evidence="2" type="ORF">MFIFM68171_11322</name>
</gene>
<keyword evidence="3" id="KW-1185">Reference proteome</keyword>